<dbReference type="InterPro" id="IPR011009">
    <property type="entry name" value="Kinase-like_dom_sf"/>
</dbReference>
<evidence type="ECO:0000256" key="4">
    <source>
        <dbReference type="SAM" id="MobiDB-lite"/>
    </source>
</evidence>
<evidence type="ECO:0000313" key="7">
    <source>
        <dbReference type="Proteomes" id="UP001213681"/>
    </source>
</evidence>
<proteinExistence type="inferred from homology"/>
<evidence type="ECO:0000256" key="2">
    <source>
        <dbReference type="ARBA" id="ARBA00022741"/>
    </source>
</evidence>
<feature type="domain" description="Protein kinase" evidence="5">
    <location>
        <begin position="34"/>
        <end position="247"/>
    </location>
</feature>
<dbReference type="Proteomes" id="UP001213681">
    <property type="component" value="Unassembled WGS sequence"/>
</dbReference>
<protein>
    <recommendedName>
        <fullName evidence="5">Protein kinase domain-containing protein</fullName>
    </recommendedName>
</protein>
<dbReference type="PROSITE" id="PS50011">
    <property type="entry name" value="PROTEIN_KINASE_DOM"/>
    <property type="match status" value="1"/>
</dbReference>
<evidence type="ECO:0000256" key="3">
    <source>
        <dbReference type="ARBA" id="ARBA00022840"/>
    </source>
</evidence>
<dbReference type="GeneID" id="81596205"/>
<keyword evidence="2" id="KW-0547">Nucleotide-binding</keyword>
<dbReference type="GO" id="GO:0004672">
    <property type="term" value="F:protein kinase activity"/>
    <property type="evidence" value="ECO:0007669"/>
    <property type="project" value="InterPro"/>
</dbReference>
<comment type="similarity">
    <text evidence="1">Belongs to the protein kinase superfamily. STE Ser/Thr protein kinase family. STE20 subfamily.</text>
</comment>
<organism evidence="6 7">
    <name type="scientific">Penicillium daleae</name>
    <dbReference type="NCBI Taxonomy" id="63821"/>
    <lineage>
        <taxon>Eukaryota</taxon>
        <taxon>Fungi</taxon>
        <taxon>Dikarya</taxon>
        <taxon>Ascomycota</taxon>
        <taxon>Pezizomycotina</taxon>
        <taxon>Eurotiomycetes</taxon>
        <taxon>Eurotiomycetidae</taxon>
        <taxon>Eurotiales</taxon>
        <taxon>Aspergillaceae</taxon>
        <taxon>Penicillium</taxon>
    </lineage>
</organism>
<feature type="compositionally biased region" description="Polar residues" evidence="4">
    <location>
        <begin position="7"/>
        <end position="16"/>
    </location>
</feature>
<reference evidence="6" key="2">
    <citation type="journal article" date="2023" name="IMA Fungus">
        <title>Comparative genomic study of the Penicillium genus elucidates a diverse pangenome and 15 lateral gene transfer events.</title>
        <authorList>
            <person name="Petersen C."/>
            <person name="Sorensen T."/>
            <person name="Nielsen M.R."/>
            <person name="Sondergaard T.E."/>
            <person name="Sorensen J.L."/>
            <person name="Fitzpatrick D.A."/>
            <person name="Frisvad J.C."/>
            <person name="Nielsen K.L."/>
        </authorList>
    </citation>
    <scope>NUCLEOTIDE SEQUENCE</scope>
    <source>
        <strain evidence="6">IBT 16125</strain>
    </source>
</reference>
<feature type="region of interest" description="Disordered" evidence="4">
    <location>
        <begin position="1"/>
        <end position="21"/>
    </location>
</feature>
<dbReference type="RefSeq" id="XP_056770069.1">
    <property type="nucleotide sequence ID" value="XM_056905962.1"/>
</dbReference>
<evidence type="ECO:0000256" key="1">
    <source>
        <dbReference type="ARBA" id="ARBA00008874"/>
    </source>
</evidence>
<gene>
    <name evidence="6" type="ORF">N7458_002579</name>
</gene>
<dbReference type="EMBL" id="JAPVEA010000002">
    <property type="protein sequence ID" value="KAJ5461027.1"/>
    <property type="molecule type" value="Genomic_DNA"/>
</dbReference>
<keyword evidence="7" id="KW-1185">Reference proteome</keyword>
<dbReference type="Pfam" id="PF00069">
    <property type="entry name" value="Pkinase"/>
    <property type="match status" value="1"/>
</dbReference>
<dbReference type="Gene3D" id="1.10.510.10">
    <property type="entry name" value="Transferase(Phosphotransferase) domain 1"/>
    <property type="match status" value="1"/>
</dbReference>
<sequence length="247" mass="27625">MEMNCCLPNNTSSNEHPLTREHGLPHLEHPSEKYSLNWKINQAGLGWLSLGNYFGYSTVLIKVRKIQKPQNGFPMLQPAFHPNIIGLVEAFYDEGVVYLTYNYSGLVVSLAQVVSTPTVKVNELEIATICWDVLRGLEYLHKTLDMGHGNIDSSNIVLFADGTIKIANIGDSMLEDTQTSFIDDRESLASLLLGLDQPTNHVSRVTGEQTHKVTLSTYALHFIENLGPASYSYLFEVGPKEYYLDKS</sequence>
<dbReference type="AlphaFoldDB" id="A0AAD6CFF4"/>
<evidence type="ECO:0000259" key="5">
    <source>
        <dbReference type="PROSITE" id="PS50011"/>
    </source>
</evidence>
<evidence type="ECO:0000313" key="6">
    <source>
        <dbReference type="EMBL" id="KAJ5461027.1"/>
    </source>
</evidence>
<dbReference type="SUPFAM" id="SSF56112">
    <property type="entry name" value="Protein kinase-like (PK-like)"/>
    <property type="match status" value="1"/>
</dbReference>
<dbReference type="PANTHER" id="PTHR45832">
    <property type="entry name" value="SERINE/THREONINE-PROTEIN KINASE SAMKA-RELATED-RELATED"/>
    <property type="match status" value="1"/>
</dbReference>
<comment type="caution">
    <text evidence="6">The sequence shown here is derived from an EMBL/GenBank/DDBJ whole genome shotgun (WGS) entry which is preliminary data.</text>
</comment>
<reference evidence="6" key="1">
    <citation type="submission" date="2022-12" db="EMBL/GenBank/DDBJ databases">
        <authorList>
            <person name="Petersen C."/>
        </authorList>
    </citation>
    <scope>NUCLEOTIDE SEQUENCE</scope>
    <source>
        <strain evidence="6">IBT 16125</strain>
    </source>
</reference>
<accession>A0AAD6CFF4</accession>
<keyword evidence="3" id="KW-0067">ATP-binding</keyword>
<dbReference type="InterPro" id="IPR000719">
    <property type="entry name" value="Prot_kinase_dom"/>
</dbReference>
<dbReference type="PANTHER" id="PTHR45832:SF22">
    <property type="entry name" value="SERINE_THREONINE-PROTEIN KINASE SAMKA-RELATED"/>
    <property type="match status" value="1"/>
</dbReference>
<name>A0AAD6CFF4_9EURO</name>
<dbReference type="InterPro" id="IPR051931">
    <property type="entry name" value="PAK3-like"/>
</dbReference>
<dbReference type="GO" id="GO:0005524">
    <property type="term" value="F:ATP binding"/>
    <property type="evidence" value="ECO:0007669"/>
    <property type="project" value="UniProtKB-KW"/>
</dbReference>